<dbReference type="InterPro" id="IPR019652">
    <property type="entry name" value="DUF2509"/>
</dbReference>
<dbReference type="Proteomes" id="UP000461443">
    <property type="component" value="Unassembled WGS sequence"/>
</dbReference>
<dbReference type="AlphaFoldDB" id="A0A845SRG4"/>
<accession>A0A845SRG4</accession>
<organism evidence="1 2">
    <name type="scientific">Acerihabitans arboris</name>
    <dbReference type="NCBI Taxonomy" id="2691583"/>
    <lineage>
        <taxon>Bacteria</taxon>
        <taxon>Pseudomonadati</taxon>
        <taxon>Pseudomonadota</taxon>
        <taxon>Gammaproteobacteria</taxon>
        <taxon>Enterobacterales</taxon>
        <taxon>Pectobacteriaceae</taxon>
        <taxon>Acerihabitans</taxon>
    </lineage>
</organism>
<dbReference type="EMBL" id="WUBS01000019">
    <property type="protein sequence ID" value="NDL65524.1"/>
    <property type="molecule type" value="Genomic_DNA"/>
</dbReference>
<protein>
    <submittedName>
        <fullName evidence="1">DUF2509 family protein</fullName>
    </submittedName>
</protein>
<reference evidence="1 2" key="1">
    <citation type="submission" date="2019-12" db="EMBL/GenBank/DDBJ databases">
        <authorList>
            <person name="Lee S.D."/>
        </authorList>
    </citation>
    <scope>NUCLEOTIDE SEQUENCE [LARGE SCALE GENOMIC DNA]</scope>
    <source>
        <strain evidence="1 2">SAP-6</strain>
    </source>
</reference>
<evidence type="ECO:0000313" key="2">
    <source>
        <dbReference type="Proteomes" id="UP000461443"/>
    </source>
</evidence>
<gene>
    <name evidence="1" type="ORF">GRH90_22580</name>
</gene>
<comment type="caution">
    <text evidence="1">The sequence shown here is derived from an EMBL/GenBank/DDBJ whole genome shotgun (WGS) entry which is preliminary data.</text>
</comment>
<sequence>MNNQAQRGSGSLAVLLAVLFIGLAALAGWQRFMDASLAMIGDEQRYLSAFHQAESALSWGASQRWQGEPGQCLKPPGEDLQACLLAGGAAGGWILRGQGSGDGLAEPLYLYQRVTARRADFGRGDRAPWCLTPQPGGWLDYPPG</sequence>
<name>A0A845SRG4_9GAMM</name>
<dbReference type="Pfam" id="PF10713">
    <property type="entry name" value="DUF2509"/>
    <property type="match status" value="1"/>
</dbReference>
<evidence type="ECO:0000313" key="1">
    <source>
        <dbReference type="EMBL" id="NDL65524.1"/>
    </source>
</evidence>
<proteinExistence type="predicted"/>
<reference evidence="1 2" key="2">
    <citation type="submission" date="2020-02" db="EMBL/GenBank/DDBJ databases">
        <title>The new genus of Enterobacteriales.</title>
        <authorList>
            <person name="Kim I.S."/>
        </authorList>
    </citation>
    <scope>NUCLEOTIDE SEQUENCE [LARGE SCALE GENOMIC DNA]</scope>
    <source>
        <strain evidence="1 2">SAP-6</strain>
    </source>
</reference>
<dbReference type="RefSeq" id="WP_162368234.1">
    <property type="nucleotide sequence ID" value="NZ_WUBS01000019.1"/>
</dbReference>
<keyword evidence="2" id="KW-1185">Reference proteome</keyword>